<dbReference type="Gene3D" id="2.160.20.10">
    <property type="entry name" value="Single-stranded right-handed beta-helix, Pectin lyase-like"/>
    <property type="match status" value="1"/>
</dbReference>
<evidence type="ECO:0000256" key="5">
    <source>
        <dbReference type="ARBA" id="ARBA00022801"/>
    </source>
</evidence>
<proteinExistence type="inferred from homology"/>
<dbReference type="Pfam" id="PF00295">
    <property type="entry name" value="Glyco_hydro_28"/>
    <property type="match status" value="1"/>
</dbReference>
<evidence type="ECO:0000256" key="6">
    <source>
        <dbReference type="ARBA" id="ARBA00023295"/>
    </source>
</evidence>
<dbReference type="SUPFAM" id="SSF51126">
    <property type="entry name" value="Pectin lyase-like"/>
    <property type="match status" value="1"/>
</dbReference>
<feature type="signal peptide" evidence="10">
    <location>
        <begin position="1"/>
        <end position="31"/>
    </location>
</feature>
<reference evidence="11 12" key="1">
    <citation type="journal article" date="2020" name="bioRxiv">
        <title>Sequence and annotation of 42 cannabis genomes reveals extensive copy number variation in cannabinoid synthesis and pathogen resistance genes.</title>
        <authorList>
            <person name="Mckernan K.J."/>
            <person name="Helbert Y."/>
            <person name="Kane L.T."/>
            <person name="Ebling H."/>
            <person name="Zhang L."/>
            <person name="Liu B."/>
            <person name="Eaton Z."/>
            <person name="Mclaughlin S."/>
            <person name="Kingan S."/>
            <person name="Baybayan P."/>
            <person name="Concepcion G."/>
            <person name="Jordan M."/>
            <person name="Riva A."/>
            <person name="Barbazuk W."/>
            <person name="Harkins T."/>
        </authorList>
    </citation>
    <scope>NUCLEOTIDE SEQUENCE [LARGE SCALE GENOMIC DNA]</scope>
    <source>
        <strain evidence="12">cv. Jamaican Lion 4</strain>
        <tissue evidence="11">Leaf</tissue>
    </source>
</reference>
<keyword evidence="7" id="KW-0961">Cell wall biogenesis/degradation</keyword>
<evidence type="ECO:0000256" key="2">
    <source>
        <dbReference type="ARBA" id="ARBA00008834"/>
    </source>
</evidence>
<dbReference type="InterPro" id="IPR011050">
    <property type="entry name" value="Pectin_lyase_fold/virulence"/>
</dbReference>
<dbReference type="PANTHER" id="PTHR31375">
    <property type="match status" value="1"/>
</dbReference>
<feature type="region of interest" description="Disordered" evidence="9">
    <location>
        <begin position="32"/>
        <end position="78"/>
    </location>
</feature>
<comment type="caution">
    <text evidence="11">The sequence shown here is derived from an EMBL/GenBank/DDBJ whole genome shotgun (WGS) entry which is preliminary data.</text>
</comment>
<dbReference type="AlphaFoldDB" id="A0A7J6F629"/>
<feature type="compositionally biased region" description="Pro residues" evidence="9">
    <location>
        <begin position="66"/>
        <end position="75"/>
    </location>
</feature>
<feature type="compositionally biased region" description="Low complexity" evidence="9">
    <location>
        <begin position="51"/>
        <end position="65"/>
    </location>
</feature>
<sequence>MKKSKSSSLLILLLILVLIFVITFSTISVEARKHQTKKNKPHNKHKKDNKGGNNNNNNNNNSNSPCPSPVPPHQPPSSSVSNIFNVLSFGAKGDGVSDDSKALLAAWEGACKVSGATVIVPSKYKFLIKPIILQGPCMPHLIFQIDGTLLAPPKIGSWQKYNLFQWIYFKWINNFTIQGTGVVDGQGSNWWCLSQVYNTQKKSKYIPDMKPTFLLTVN</sequence>
<comment type="subcellular location">
    <subcellularLocation>
        <location evidence="1">Secreted</location>
        <location evidence="1">Cell wall</location>
    </subcellularLocation>
</comment>
<accession>A0A7J6F629</accession>
<protein>
    <recommendedName>
        <fullName evidence="13">Polygalacturonase</fullName>
    </recommendedName>
</protein>
<dbReference type="InterPro" id="IPR000743">
    <property type="entry name" value="Glyco_hydro_28"/>
</dbReference>
<keyword evidence="3" id="KW-0134">Cell wall</keyword>
<evidence type="ECO:0000256" key="7">
    <source>
        <dbReference type="ARBA" id="ARBA00023316"/>
    </source>
</evidence>
<evidence type="ECO:0000256" key="3">
    <source>
        <dbReference type="ARBA" id="ARBA00022512"/>
    </source>
</evidence>
<evidence type="ECO:0008006" key="13">
    <source>
        <dbReference type="Google" id="ProtNLM"/>
    </source>
</evidence>
<keyword evidence="10" id="KW-0732">Signal</keyword>
<evidence type="ECO:0000256" key="10">
    <source>
        <dbReference type="SAM" id="SignalP"/>
    </source>
</evidence>
<feature type="chain" id="PRO_5029765724" description="Polygalacturonase" evidence="10">
    <location>
        <begin position="32"/>
        <end position="218"/>
    </location>
</feature>
<dbReference type="GO" id="GO:0004650">
    <property type="term" value="F:polygalacturonase activity"/>
    <property type="evidence" value="ECO:0007669"/>
    <property type="project" value="InterPro"/>
</dbReference>
<evidence type="ECO:0000256" key="8">
    <source>
        <dbReference type="RuleBase" id="RU361169"/>
    </source>
</evidence>
<dbReference type="EMBL" id="JAATIP010000153">
    <property type="protein sequence ID" value="KAF4366157.1"/>
    <property type="molecule type" value="Genomic_DNA"/>
</dbReference>
<evidence type="ECO:0000256" key="9">
    <source>
        <dbReference type="SAM" id="MobiDB-lite"/>
    </source>
</evidence>
<comment type="similarity">
    <text evidence="2 8">Belongs to the glycosyl hydrolase 28 family.</text>
</comment>
<keyword evidence="6 8" id="KW-0326">Glycosidase</keyword>
<keyword evidence="4" id="KW-0964">Secreted</keyword>
<evidence type="ECO:0000256" key="1">
    <source>
        <dbReference type="ARBA" id="ARBA00004191"/>
    </source>
</evidence>
<evidence type="ECO:0000256" key="4">
    <source>
        <dbReference type="ARBA" id="ARBA00022525"/>
    </source>
</evidence>
<dbReference type="InterPro" id="IPR012334">
    <property type="entry name" value="Pectin_lyas_fold"/>
</dbReference>
<dbReference type="GO" id="GO:0071555">
    <property type="term" value="P:cell wall organization"/>
    <property type="evidence" value="ECO:0007669"/>
    <property type="project" value="UniProtKB-KW"/>
</dbReference>
<evidence type="ECO:0000313" key="12">
    <source>
        <dbReference type="Proteomes" id="UP000525078"/>
    </source>
</evidence>
<feature type="compositionally biased region" description="Basic residues" evidence="9">
    <location>
        <begin position="34"/>
        <end position="48"/>
    </location>
</feature>
<name>A0A7J6F629_CANSA</name>
<organism evidence="11 12">
    <name type="scientific">Cannabis sativa</name>
    <name type="common">Hemp</name>
    <name type="synonym">Marijuana</name>
    <dbReference type="NCBI Taxonomy" id="3483"/>
    <lineage>
        <taxon>Eukaryota</taxon>
        <taxon>Viridiplantae</taxon>
        <taxon>Streptophyta</taxon>
        <taxon>Embryophyta</taxon>
        <taxon>Tracheophyta</taxon>
        <taxon>Spermatophyta</taxon>
        <taxon>Magnoliopsida</taxon>
        <taxon>eudicotyledons</taxon>
        <taxon>Gunneridae</taxon>
        <taxon>Pentapetalae</taxon>
        <taxon>rosids</taxon>
        <taxon>fabids</taxon>
        <taxon>Rosales</taxon>
        <taxon>Cannabaceae</taxon>
        <taxon>Cannabis</taxon>
    </lineage>
</organism>
<evidence type="ECO:0000313" key="11">
    <source>
        <dbReference type="EMBL" id="KAF4366157.1"/>
    </source>
</evidence>
<dbReference type="GO" id="GO:0005975">
    <property type="term" value="P:carbohydrate metabolic process"/>
    <property type="evidence" value="ECO:0007669"/>
    <property type="project" value="InterPro"/>
</dbReference>
<keyword evidence="5 8" id="KW-0378">Hydrolase</keyword>
<gene>
    <name evidence="11" type="ORF">F8388_014875</name>
</gene>
<dbReference type="Proteomes" id="UP000525078">
    <property type="component" value="Unassembled WGS sequence"/>
</dbReference>